<evidence type="ECO:0000313" key="3">
    <source>
        <dbReference type="EMBL" id="RAK94796.1"/>
    </source>
</evidence>
<evidence type="ECO:0000256" key="1">
    <source>
        <dbReference type="SAM" id="MobiDB-lite"/>
    </source>
</evidence>
<dbReference type="EMBL" id="KZ824522">
    <property type="protein sequence ID" value="RAK94796.1"/>
    <property type="molecule type" value="Genomic_DNA"/>
</dbReference>
<keyword evidence="2" id="KW-0812">Transmembrane</keyword>
<dbReference type="Proteomes" id="UP000249402">
    <property type="component" value="Unassembled WGS sequence"/>
</dbReference>
<feature type="compositionally biased region" description="Pro residues" evidence="1">
    <location>
        <begin position="17"/>
        <end position="30"/>
    </location>
</feature>
<evidence type="ECO:0000313" key="4">
    <source>
        <dbReference type="Proteomes" id="UP000249402"/>
    </source>
</evidence>
<sequence length="125" mass="14039">MTSQSTTQDTAPDEKVPTPPTAPLRSPPPPDGGLIAWLQVAAGFVLFFNTWGMINTFAMFQTYYESGALFQASSSNKHPHPLPRQRHPHLLHLLLPIQPPLHLPLPILLHGRDLQHRLLLRPHRS</sequence>
<keyword evidence="2" id="KW-1133">Transmembrane helix</keyword>
<feature type="transmembrane region" description="Helical" evidence="2">
    <location>
        <begin position="34"/>
        <end position="54"/>
    </location>
</feature>
<dbReference type="AlphaFoldDB" id="A0A395GI07"/>
<evidence type="ECO:0000256" key="2">
    <source>
        <dbReference type="SAM" id="Phobius"/>
    </source>
</evidence>
<feature type="compositionally biased region" description="Polar residues" evidence="1">
    <location>
        <begin position="1"/>
        <end position="10"/>
    </location>
</feature>
<keyword evidence="4" id="KW-1185">Reference proteome</keyword>
<protein>
    <recommendedName>
        <fullName evidence="5">MFS general substrate transporter</fullName>
    </recommendedName>
</protein>
<feature type="region of interest" description="Disordered" evidence="1">
    <location>
        <begin position="1"/>
        <end position="30"/>
    </location>
</feature>
<dbReference type="VEuPathDB" id="FungiDB:BO80DRAFT_450783"/>
<evidence type="ECO:0008006" key="5">
    <source>
        <dbReference type="Google" id="ProtNLM"/>
    </source>
</evidence>
<name>A0A395GI07_9EURO</name>
<accession>A0A395GI07</accession>
<dbReference type="GeneID" id="37226707"/>
<gene>
    <name evidence="3" type="ORF">BO80DRAFT_450783</name>
</gene>
<keyword evidence="2" id="KW-0472">Membrane</keyword>
<proteinExistence type="predicted"/>
<reference evidence="3 4" key="1">
    <citation type="submission" date="2018-02" db="EMBL/GenBank/DDBJ databases">
        <title>The genomes of Aspergillus section Nigri reveals drivers in fungal speciation.</title>
        <authorList>
            <consortium name="DOE Joint Genome Institute"/>
            <person name="Vesth T.C."/>
            <person name="Nybo J."/>
            <person name="Theobald S."/>
            <person name="Brandl J."/>
            <person name="Frisvad J.C."/>
            <person name="Nielsen K.F."/>
            <person name="Lyhne E.K."/>
            <person name="Kogle M.E."/>
            <person name="Kuo A."/>
            <person name="Riley R."/>
            <person name="Clum A."/>
            <person name="Nolan M."/>
            <person name="Lipzen A."/>
            <person name="Salamov A."/>
            <person name="Henrissat B."/>
            <person name="Wiebenga A."/>
            <person name="De vries R.P."/>
            <person name="Grigoriev I.V."/>
            <person name="Mortensen U.H."/>
            <person name="Andersen M.R."/>
            <person name="Baker S.E."/>
        </authorList>
    </citation>
    <scope>NUCLEOTIDE SEQUENCE [LARGE SCALE GENOMIC DNA]</scope>
    <source>
        <strain evidence="3 4">CBS 121593</strain>
    </source>
</reference>
<dbReference type="OrthoDB" id="6509908at2759"/>
<organism evidence="3 4">
    <name type="scientific">Aspergillus ibericus CBS 121593</name>
    <dbReference type="NCBI Taxonomy" id="1448316"/>
    <lineage>
        <taxon>Eukaryota</taxon>
        <taxon>Fungi</taxon>
        <taxon>Dikarya</taxon>
        <taxon>Ascomycota</taxon>
        <taxon>Pezizomycotina</taxon>
        <taxon>Eurotiomycetes</taxon>
        <taxon>Eurotiomycetidae</taxon>
        <taxon>Eurotiales</taxon>
        <taxon>Aspergillaceae</taxon>
        <taxon>Aspergillus</taxon>
        <taxon>Aspergillus subgen. Circumdati</taxon>
    </lineage>
</organism>
<dbReference type="RefSeq" id="XP_025569124.1">
    <property type="nucleotide sequence ID" value="XM_025721842.1"/>
</dbReference>